<feature type="region of interest" description="Disordered" evidence="1">
    <location>
        <begin position="1"/>
        <end position="27"/>
    </location>
</feature>
<accession>A0A2G2Z502</accession>
<dbReference type="InterPro" id="IPR044804">
    <property type="entry name" value="Ribosomal_eL20z-like"/>
</dbReference>
<protein>
    <recommendedName>
        <fullName evidence="5">60S ribosomal protein L18a-like protein</fullName>
    </recommendedName>
</protein>
<reference evidence="3 4" key="2">
    <citation type="journal article" date="2017" name="Genome Biol.">
        <title>New reference genome sequences of hot pepper reveal the massive evolution of plant disease-resistance genes by retroduplication.</title>
        <authorList>
            <person name="Kim S."/>
            <person name="Park J."/>
            <person name="Yeom S.I."/>
            <person name="Kim Y.M."/>
            <person name="Seo E."/>
            <person name="Kim K.T."/>
            <person name="Kim M.S."/>
            <person name="Lee J.M."/>
            <person name="Cheong K."/>
            <person name="Shin H.S."/>
            <person name="Kim S.B."/>
            <person name="Han K."/>
            <person name="Lee J."/>
            <person name="Park M."/>
            <person name="Lee H.A."/>
            <person name="Lee H.Y."/>
            <person name="Lee Y."/>
            <person name="Oh S."/>
            <person name="Lee J.H."/>
            <person name="Choi E."/>
            <person name="Choi E."/>
            <person name="Lee S.E."/>
            <person name="Jeon J."/>
            <person name="Kim H."/>
            <person name="Choi G."/>
            <person name="Song H."/>
            <person name="Lee J."/>
            <person name="Lee S.C."/>
            <person name="Kwon J.K."/>
            <person name="Lee H.Y."/>
            <person name="Koo N."/>
            <person name="Hong Y."/>
            <person name="Kim R.W."/>
            <person name="Kang W.H."/>
            <person name="Huh J.H."/>
            <person name="Kang B.C."/>
            <person name="Yang T.J."/>
            <person name="Lee Y.H."/>
            <person name="Bennetzen J.L."/>
            <person name="Choi D."/>
        </authorList>
    </citation>
    <scope>NUCLEOTIDE SEQUENCE [LARGE SCALE GENOMIC DNA]</scope>
    <source>
        <strain evidence="4">cv. CM334</strain>
    </source>
</reference>
<dbReference type="Proteomes" id="UP000222542">
    <property type="component" value="Unassembled WGS sequence"/>
</dbReference>
<feature type="compositionally biased region" description="Basic residues" evidence="1">
    <location>
        <begin position="8"/>
        <end position="19"/>
    </location>
</feature>
<evidence type="ECO:0000313" key="3">
    <source>
        <dbReference type="EMBL" id="PHT76981.1"/>
    </source>
</evidence>
<evidence type="ECO:0000256" key="1">
    <source>
        <dbReference type="SAM" id="MobiDB-lite"/>
    </source>
</evidence>
<gene>
    <name evidence="3" type="ORF">T459_20503</name>
</gene>
<dbReference type="PANTHER" id="PTHR46631:SF4">
    <property type="entry name" value="OS06G0359400 PROTEIN"/>
    <property type="match status" value="1"/>
</dbReference>
<dbReference type="EMBL" id="AYRZ02000007">
    <property type="protein sequence ID" value="PHT76981.1"/>
    <property type="molecule type" value="Genomic_DNA"/>
</dbReference>
<organism evidence="3 4">
    <name type="scientific">Capsicum annuum</name>
    <name type="common">Capsicum pepper</name>
    <dbReference type="NCBI Taxonomy" id="4072"/>
    <lineage>
        <taxon>Eukaryota</taxon>
        <taxon>Viridiplantae</taxon>
        <taxon>Streptophyta</taxon>
        <taxon>Embryophyta</taxon>
        <taxon>Tracheophyta</taxon>
        <taxon>Spermatophyta</taxon>
        <taxon>Magnoliopsida</taxon>
        <taxon>eudicotyledons</taxon>
        <taxon>Gunneridae</taxon>
        <taxon>Pentapetalae</taxon>
        <taxon>asterids</taxon>
        <taxon>lamiids</taxon>
        <taxon>Solanales</taxon>
        <taxon>Solanaceae</taxon>
        <taxon>Solanoideae</taxon>
        <taxon>Capsiceae</taxon>
        <taxon>Capsicum</taxon>
    </lineage>
</organism>
<sequence>MSEEGKDRHHHHYHHHHYHHETSQPPLPSVADEYGTFQALSKPAVTGFPQPVPPPGALEPAEYYARGYQSVPVYVADEKGAVSEPPLPCCGIGLGWFLSVDHREKPGYVACSIAAVLATIGIIFDWTMMLSGRW</sequence>
<dbReference type="Gramene" id="PHT76981">
    <property type="protein sequence ID" value="PHT76981"/>
    <property type="gene ID" value="T459_20503"/>
</dbReference>
<proteinExistence type="predicted"/>
<evidence type="ECO:0000256" key="2">
    <source>
        <dbReference type="SAM" id="Phobius"/>
    </source>
</evidence>
<dbReference type="AlphaFoldDB" id="A0A2G2Z502"/>
<comment type="caution">
    <text evidence="3">The sequence shown here is derived from an EMBL/GenBank/DDBJ whole genome shotgun (WGS) entry which is preliminary data.</text>
</comment>
<keyword evidence="2" id="KW-0812">Transmembrane</keyword>
<keyword evidence="4" id="KW-1185">Reference proteome</keyword>
<keyword evidence="2" id="KW-0472">Membrane</keyword>
<evidence type="ECO:0008006" key="5">
    <source>
        <dbReference type="Google" id="ProtNLM"/>
    </source>
</evidence>
<evidence type="ECO:0000313" key="4">
    <source>
        <dbReference type="Proteomes" id="UP000222542"/>
    </source>
</evidence>
<name>A0A2G2Z502_CAPAN</name>
<reference evidence="3 4" key="1">
    <citation type="journal article" date="2014" name="Nat. Genet.">
        <title>Genome sequence of the hot pepper provides insights into the evolution of pungency in Capsicum species.</title>
        <authorList>
            <person name="Kim S."/>
            <person name="Park M."/>
            <person name="Yeom S.I."/>
            <person name="Kim Y.M."/>
            <person name="Lee J.M."/>
            <person name="Lee H.A."/>
            <person name="Seo E."/>
            <person name="Choi J."/>
            <person name="Cheong K."/>
            <person name="Kim K.T."/>
            <person name="Jung K."/>
            <person name="Lee G.W."/>
            <person name="Oh S.K."/>
            <person name="Bae C."/>
            <person name="Kim S.B."/>
            <person name="Lee H.Y."/>
            <person name="Kim S.Y."/>
            <person name="Kim M.S."/>
            <person name="Kang B.C."/>
            <person name="Jo Y.D."/>
            <person name="Yang H.B."/>
            <person name="Jeong H.J."/>
            <person name="Kang W.H."/>
            <person name="Kwon J.K."/>
            <person name="Shin C."/>
            <person name="Lim J.Y."/>
            <person name="Park J.H."/>
            <person name="Huh J.H."/>
            <person name="Kim J.S."/>
            <person name="Kim B.D."/>
            <person name="Cohen O."/>
            <person name="Paran I."/>
            <person name="Suh M.C."/>
            <person name="Lee S.B."/>
            <person name="Kim Y.K."/>
            <person name="Shin Y."/>
            <person name="Noh S.J."/>
            <person name="Park J."/>
            <person name="Seo Y.S."/>
            <person name="Kwon S.Y."/>
            <person name="Kim H.A."/>
            <person name="Park J.M."/>
            <person name="Kim H.J."/>
            <person name="Choi S.B."/>
            <person name="Bosland P.W."/>
            <person name="Reeves G."/>
            <person name="Jo S.H."/>
            <person name="Lee B.W."/>
            <person name="Cho H.T."/>
            <person name="Choi H.S."/>
            <person name="Lee M.S."/>
            <person name="Yu Y."/>
            <person name="Do Choi Y."/>
            <person name="Park B.S."/>
            <person name="van Deynze A."/>
            <person name="Ashrafi H."/>
            <person name="Hill T."/>
            <person name="Kim W.T."/>
            <person name="Pai H.S."/>
            <person name="Ahn H.K."/>
            <person name="Yeam I."/>
            <person name="Giovannoni J.J."/>
            <person name="Rose J.K."/>
            <person name="Sorensen I."/>
            <person name="Lee S.J."/>
            <person name="Kim R.W."/>
            <person name="Choi I.Y."/>
            <person name="Choi B.S."/>
            <person name="Lim J.S."/>
            <person name="Lee Y.H."/>
            <person name="Choi D."/>
        </authorList>
    </citation>
    <scope>NUCLEOTIDE SEQUENCE [LARGE SCALE GENOMIC DNA]</scope>
    <source>
        <strain evidence="4">cv. CM334</strain>
    </source>
</reference>
<keyword evidence="2" id="KW-1133">Transmembrane helix</keyword>
<dbReference type="PANTHER" id="PTHR46631">
    <property type="entry name" value="60S RIBOSOMAL PROTEIN L18A-LIKE"/>
    <property type="match status" value="1"/>
</dbReference>
<dbReference type="STRING" id="4072.A0A2G2Z502"/>
<feature type="transmembrane region" description="Helical" evidence="2">
    <location>
        <begin position="107"/>
        <end position="129"/>
    </location>
</feature>